<proteinExistence type="predicted"/>
<dbReference type="InterPro" id="IPR036575">
    <property type="entry name" value="TFIIS_cen_dom_sf"/>
</dbReference>
<dbReference type="WBParaSite" id="sdigi.contig259.g6788.t1">
    <property type="protein sequence ID" value="sdigi.contig259.g6788.t1"/>
    <property type="gene ID" value="sdigi.contig259.g6788"/>
</dbReference>
<accession>A0A915PMU3</accession>
<dbReference type="PANTHER" id="PTHR11477:SF51">
    <property type="entry name" value="PROTEIN PARTNER OF SNF, ISOFORM B"/>
    <property type="match status" value="1"/>
</dbReference>
<keyword evidence="3" id="KW-1185">Reference proteome</keyword>
<protein>
    <submittedName>
        <fullName evidence="4">TFIIS central domain-containing protein</fullName>
    </submittedName>
</protein>
<dbReference type="Gene3D" id="1.10.472.30">
    <property type="entry name" value="Transcription elongation factor S-II, central domain"/>
    <property type="match status" value="1"/>
</dbReference>
<feature type="region of interest" description="Disordered" evidence="1">
    <location>
        <begin position="134"/>
        <end position="161"/>
    </location>
</feature>
<organism evidence="3 4">
    <name type="scientific">Setaria digitata</name>
    <dbReference type="NCBI Taxonomy" id="48799"/>
    <lineage>
        <taxon>Eukaryota</taxon>
        <taxon>Metazoa</taxon>
        <taxon>Ecdysozoa</taxon>
        <taxon>Nematoda</taxon>
        <taxon>Chromadorea</taxon>
        <taxon>Rhabditida</taxon>
        <taxon>Spirurina</taxon>
        <taxon>Spiruromorpha</taxon>
        <taxon>Filarioidea</taxon>
        <taxon>Setariidae</taxon>
        <taxon>Setaria</taxon>
    </lineage>
</organism>
<feature type="domain" description="TFIIS central" evidence="2">
    <location>
        <begin position="460"/>
        <end position="581"/>
    </location>
</feature>
<dbReference type="InterPro" id="IPR012921">
    <property type="entry name" value="SPOC_C"/>
</dbReference>
<feature type="region of interest" description="Disordered" evidence="1">
    <location>
        <begin position="1"/>
        <end position="78"/>
    </location>
</feature>
<reference evidence="4" key="1">
    <citation type="submission" date="2022-11" db="UniProtKB">
        <authorList>
            <consortium name="WormBaseParasite"/>
        </authorList>
    </citation>
    <scope>IDENTIFICATION</scope>
</reference>
<feature type="compositionally biased region" description="Basic and acidic residues" evidence="1">
    <location>
        <begin position="1"/>
        <end position="12"/>
    </location>
</feature>
<name>A0A915PMU3_9BILA</name>
<evidence type="ECO:0000256" key="1">
    <source>
        <dbReference type="SAM" id="MobiDB-lite"/>
    </source>
</evidence>
<dbReference type="PANTHER" id="PTHR11477">
    <property type="entry name" value="TRANSCRIPTION FACTOR S-II ZINC FINGER DOMAIN-CONTAINING PROTEIN"/>
    <property type="match status" value="1"/>
</dbReference>
<dbReference type="PROSITE" id="PS51321">
    <property type="entry name" value="TFIIS_CENTRAL"/>
    <property type="match status" value="1"/>
</dbReference>
<evidence type="ECO:0000259" key="2">
    <source>
        <dbReference type="PROSITE" id="PS51321"/>
    </source>
</evidence>
<evidence type="ECO:0000313" key="3">
    <source>
        <dbReference type="Proteomes" id="UP000887581"/>
    </source>
</evidence>
<dbReference type="Proteomes" id="UP000887581">
    <property type="component" value="Unplaced"/>
</dbReference>
<dbReference type="SUPFAM" id="SSF46942">
    <property type="entry name" value="Elongation factor TFIIS domain 2"/>
    <property type="match status" value="1"/>
</dbReference>
<sequence>MDDHSVLFDFKRTMSSSNGHESELRLTSENGNEPFSRKNMGLKSQESNGRRKTNSERQITRKKKRIPEESASVSEQKNYASARIGYSPIRKRHVNTKEDAAFVYIDNTGAAQVVASVSDPERCLDTAKKRREDQIQVEKDSRKMDKGIRRRKKEKSTKGIQKRTLEDREKLFQESQKRHCKHSFLLCKSRNESNPLELTGLEKNSNELKLMRTKENESNEKDMTVVNSSKDVVGEEAKVVYEKDFTSKRVSVAGLSDEEMFKMFNLCRFVVRLDKSEDISRLRGELWNAENANKNMKMGNVTDSLSELERSNKLPLFELICNKSKKKGKLEQLSRLLDNCHVCHRLLSETTDTWMNVLGKKSVYCSLNCIQKQVELAKKLISDSTVPLVLLDPCGAVFNGPTAPTSDTLYSFLCSHAEFTPVLPVSENPGKNIEDRKCNSNVNKYNNSKMELLSKDTDQRRLQVKRVIAEKLLTRARMTPNLLFTSSELKALSQKIEEELFRHCNQKISGRYDSWFKRFVAHVADDSNKGLYLRVIVGEISVPRLVSIDPKELSSPSLSSLFEIPNSKMIKSELTSRRKDGEVVLNNVAPNEELANKNVKVSIKPLKKKQSNFKKITALEARSEVDKILGLESSNTTALHQFHLFDLNCDVCIGRKKHEYLKKKMKIEEALEKKEKISEENGRPEITSFISANITFGEEYDVYDGECSGRFEIADNDDCNENTSQNIHPKMDKQNSNESLMKLRNQNGSNFDKQESPSSRCDESCSHDYLRFNEDRLLKDSSQKVEFGSEQCSSSSLPSRLTEDSVRRVSQNLPAWASEWNAKMKAWGDVTRTADSRNWMKHKAIEENVEIEDDYSSFLLGREKRCIVWSGIIVMSQLLKFETTLAAISNKKAFLLRHDLKSVIKIIGRIKPTLVFNYLDDLRKSKTMDVIVLQLNRPVYPQMQMEYMKCFEDMFVRERYCVIASEHIMIKDAYLIALAQNELPPAVLLPFDGPGIPNMHPPMVICVVVRFKSMESALAVRASDVIVSSAGSGESTFAHSITFNQQRMDHVKTSMELKSRSLVDEYKHKNVLTLEEKDIIEKTIQQNVNLEERKEIDRSVLKTVGTEFDDSFEDTQERAIQIAPNKCSFLENDKRESFVNNEQNLPRETYRPSMQPNFFVSQKQCSTPSLLSQPVNLISSSPCSLPSPLRRHYTPLNIPTFAAPITHTGHDNCGEVDMDVSDEEMETVEAPVTVHFKPFLPNPTSPPTSSQSSPLQAVNGALVVPVSSQLTSLPFPLTSPPRYSFMPEVPSFRSLSSSVFGASALTTVPKYYSSSGAFIPAVHLQDEPYSNLLLCINFESDLFFELKRFNLNFILRILLEKKAWQPIWRKCRHTQALKESLIKKNVDHRHRKSRLDMNNSSKSPRHEMKDSLKQSLSQSKRFCVNRNSPGCSEQNGNFGSYMHQSSSVVENVGKWCDPLKGADRWDSSSTNSCKHSNHYINKRNWPAWSTNADDIRSSHAPPKNSSFLEKRCIHQIVDEVEDTGRFCTRITRHWQLDGLIVILLK</sequence>
<feature type="region of interest" description="Disordered" evidence="1">
    <location>
        <begin position="1386"/>
        <end position="1411"/>
    </location>
</feature>
<dbReference type="GO" id="GO:0006351">
    <property type="term" value="P:DNA-templated transcription"/>
    <property type="evidence" value="ECO:0007669"/>
    <property type="project" value="InterPro"/>
</dbReference>
<dbReference type="GO" id="GO:0005634">
    <property type="term" value="C:nucleus"/>
    <property type="evidence" value="ECO:0007669"/>
    <property type="project" value="TreeGrafter"/>
</dbReference>
<evidence type="ECO:0000313" key="4">
    <source>
        <dbReference type="WBParaSite" id="sdigi.contig259.g6788.t1"/>
    </source>
</evidence>
<feature type="compositionally biased region" description="Basic and acidic residues" evidence="1">
    <location>
        <begin position="134"/>
        <end position="147"/>
    </location>
</feature>
<dbReference type="Pfam" id="PF07744">
    <property type="entry name" value="SPOC"/>
    <property type="match status" value="1"/>
</dbReference>
<dbReference type="InterPro" id="IPR003618">
    <property type="entry name" value="TFIIS_cen_dom"/>
</dbReference>
<dbReference type="Pfam" id="PF07500">
    <property type="entry name" value="TFIIS_M"/>
    <property type="match status" value="1"/>
</dbReference>